<dbReference type="InterPro" id="IPR024370">
    <property type="entry name" value="PBP_domain"/>
</dbReference>
<dbReference type="Pfam" id="PF12727">
    <property type="entry name" value="PBP_like"/>
    <property type="match status" value="1"/>
</dbReference>
<evidence type="ECO:0000259" key="2">
    <source>
        <dbReference type="Pfam" id="PF12727"/>
    </source>
</evidence>
<protein>
    <recommendedName>
        <fullName evidence="2">PBP domain-containing protein</fullName>
    </recommendedName>
</protein>
<name>A0A5J5K5C5_9ACTN</name>
<reference evidence="3 4" key="1">
    <citation type="submission" date="2019-09" db="EMBL/GenBank/DDBJ databases">
        <title>Screening of Novel Bioactive Compounds from Soil-Associated.</title>
        <authorList>
            <person name="Gong X."/>
        </authorList>
    </citation>
    <scope>NUCLEOTIDE SEQUENCE [LARGE SCALE GENOMIC DNA]</scope>
    <source>
        <strain evidence="3 4">Gxj-6</strain>
    </source>
</reference>
<feature type="region of interest" description="Disordered" evidence="1">
    <location>
        <begin position="24"/>
        <end position="46"/>
    </location>
</feature>
<comment type="caution">
    <text evidence="3">The sequence shown here is derived from an EMBL/GenBank/DDBJ whole genome shotgun (WGS) entry which is preliminary data.</text>
</comment>
<evidence type="ECO:0000313" key="3">
    <source>
        <dbReference type="EMBL" id="KAA9379212.1"/>
    </source>
</evidence>
<feature type="domain" description="PBP" evidence="2">
    <location>
        <begin position="44"/>
        <end position="86"/>
    </location>
</feature>
<organism evidence="3 4">
    <name type="scientific">Microbispora cellulosiformans</name>
    <dbReference type="NCBI Taxonomy" id="2614688"/>
    <lineage>
        <taxon>Bacteria</taxon>
        <taxon>Bacillati</taxon>
        <taxon>Actinomycetota</taxon>
        <taxon>Actinomycetes</taxon>
        <taxon>Streptosporangiales</taxon>
        <taxon>Streptosporangiaceae</taxon>
        <taxon>Microbispora</taxon>
    </lineage>
</organism>
<proteinExistence type="predicted"/>
<dbReference type="EMBL" id="VYTZ01000004">
    <property type="protein sequence ID" value="KAA9379212.1"/>
    <property type="molecule type" value="Genomic_DNA"/>
</dbReference>
<evidence type="ECO:0000313" key="4">
    <source>
        <dbReference type="Proteomes" id="UP000327011"/>
    </source>
</evidence>
<accession>A0A5J5K5C5</accession>
<dbReference type="Proteomes" id="UP000327011">
    <property type="component" value="Unassembled WGS sequence"/>
</dbReference>
<evidence type="ECO:0000256" key="1">
    <source>
        <dbReference type="SAM" id="MobiDB-lite"/>
    </source>
</evidence>
<gene>
    <name evidence="3" type="ORF">F5972_13610</name>
</gene>
<sequence length="92" mass="9605">MDVRSSTRPRSGHQHVDDLHVAAAGSHRPRAGSGVDQHGEGRAARGQADAGMGILAAARALGLDFIPVAQEPYDLVLRANEISEELLAADIG</sequence>
<dbReference type="AlphaFoldDB" id="A0A5J5K5C5"/>
<keyword evidence="4" id="KW-1185">Reference proteome</keyword>